<reference evidence="2" key="2">
    <citation type="submission" date="2004-02" db="EMBL/GenBank/DDBJ databases">
        <authorList>
            <consortium name="Genoscope"/>
            <consortium name="Whitehead Institute Centre for Genome Research"/>
        </authorList>
    </citation>
    <scope>NUCLEOTIDE SEQUENCE</scope>
</reference>
<feature type="compositionally biased region" description="Polar residues" evidence="1">
    <location>
        <begin position="18"/>
        <end position="29"/>
    </location>
</feature>
<name>Q4T547_TETNG</name>
<evidence type="ECO:0000256" key="1">
    <source>
        <dbReference type="SAM" id="MobiDB-lite"/>
    </source>
</evidence>
<dbReference type="EMBL" id="CAAE01009430">
    <property type="protein sequence ID" value="CAF91985.1"/>
    <property type="molecule type" value="Genomic_DNA"/>
</dbReference>
<gene>
    <name evidence="2" type="ORF">GSTENG00007001001</name>
</gene>
<dbReference type="AlphaFoldDB" id="Q4T547"/>
<proteinExistence type="predicted"/>
<reference evidence="2" key="1">
    <citation type="journal article" date="2004" name="Nature">
        <title>Genome duplication in the teleost fish Tetraodon nigroviridis reveals the early vertebrate proto-karyotype.</title>
        <authorList>
            <person name="Jaillon O."/>
            <person name="Aury J.-M."/>
            <person name="Brunet F."/>
            <person name="Petit J.-L."/>
            <person name="Stange-Thomann N."/>
            <person name="Mauceli E."/>
            <person name="Bouneau L."/>
            <person name="Fischer C."/>
            <person name="Ozouf-Costaz C."/>
            <person name="Bernot A."/>
            <person name="Nicaud S."/>
            <person name="Jaffe D."/>
            <person name="Fisher S."/>
            <person name="Lutfalla G."/>
            <person name="Dossat C."/>
            <person name="Segurens B."/>
            <person name="Dasilva C."/>
            <person name="Salanoubat M."/>
            <person name="Levy M."/>
            <person name="Boudet N."/>
            <person name="Castellano S."/>
            <person name="Anthouard V."/>
            <person name="Jubin C."/>
            <person name="Castelli V."/>
            <person name="Katinka M."/>
            <person name="Vacherie B."/>
            <person name="Biemont C."/>
            <person name="Skalli Z."/>
            <person name="Cattolico L."/>
            <person name="Poulain J."/>
            <person name="De Berardinis V."/>
            <person name="Cruaud C."/>
            <person name="Duprat S."/>
            <person name="Brottier P."/>
            <person name="Coutanceau J.-P."/>
            <person name="Gouzy J."/>
            <person name="Parra G."/>
            <person name="Lardier G."/>
            <person name="Chapple C."/>
            <person name="McKernan K.J."/>
            <person name="McEwan P."/>
            <person name="Bosak S."/>
            <person name="Kellis M."/>
            <person name="Volff J.-N."/>
            <person name="Guigo R."/>
            <person name="Zody M.C."/>
            <person name="Mesirov J."/>
            <person name="Lindblad-Toh K."/>
            <person name="Birren B."/>
            <person name="Nusbaum C."/>
            <person name="Kahn D."/>
            <person name="Robinson-Rechavi M."/>
            <person name="Laudet V."/>
            <person name="Schachter V."/>
            <person name="Quetier F."/>
            <person name="Saurin W."/>
            <person name="Scarpelli C."/>
            <person name="Wincker P."/>
            <person name="Lander E.S."/>
            <person name="Weissenbach J."/>
            <person name="Roest Crollius H."/>
        </authorList>
    </citation>
    <scope>NUCLEOTIDE SEQUENCE [LARGE SCALE GENOMIC DNA]</scope>
</reference>
<comment type="caution">
    <text evidence="2">The sequence shown here is derived from an EMBL/GenBank/DDBJ whole genome shotgun (WGS) entry which is preliminary data.</text>
</comment>
<protein>
    <submittedName>
        <fullName evidence="2">(spotted green pufferfish) hypothetical protein</fullName>
    </submittedName>
</protein>
<organism evidence="2">
    <name type="scientific">Tetraodon nigroviridis</name>
    <name type="common">Spotted green pufferfish</name>
    <name type="synonym">Chelonodon nigroviridis</name>
    <dbReference type="NCBI Taxonomy" id="99883"/>
    <lineage>
        <taxon>Eukaryota</taxon>
        <taxon>Metazoa</taxon>
        <taxon>Chordata</taxon>
        <taxon>Craniata</taxon>
        <taxon>Vertebrata</taxon>
        <taxon>Euteleostomi</taxon>
        <taxon>Actinopterygii</taxon>
        <taxon>Neopterygii</taxon>
        <taxon>Teleostei</taxon>
        <taxon>Neoteleostei</taxon>
        <taxon>Acanthomorphata</taxon>
        <taxon>Eupercaria</taxon>
        <taxon>Tetraodontiformes</taxon>
        <taxon>Tetradontoidea</taxon>
        <taxon>Tetraodontidae</taxon>
        <taxon>Tetraodon</taxon>
    </lineage>
</organism>
<accession>Q4T547</accession>
<dbReference type="KEGG" id="tng:GSTEN00007001G001"/>
<feature type="compositionally biased region" description="Polar residues" evidence="1">
    <location>
        <begin position="49"/>
        <end position="58"/>
    </location>
</feature>
<sequence>MVKIGRGNSRRRGDGRRSTNCGRKSSSCTFPMVKIGRGNSRRRGDGRRSTNCGRKSSSCRFPRVKIGRGAEASGSGSKDCGRIEVCPPNIHTCFPPFPFFRPYILTFCC</sequence>
<evidence type="ECO:0000313" key="2">
    <source>
        <dbReference type="EMBL" id="CAF91985.1"/>
    </source>
</evidence>
<feature type="region of interest" description="Disordered" evidence="1">
    <location>
        <begin position="1"/>
        <end position="58"/>
    </location>
</feature>